<dbReference type="InterPro" id="IPR011712">
    <property type="entry name" value="Sig_transdc_His_kin_sub3_dim/P"/>
</dbReference>
<dbReference type="Pfam" id="PF02518">
    <property type="entry name" value="HATPase_c"/>
    <property type="match status" value="1"/>
</dbReference>
<evidence type="ECO:0000256" key="3">
    <source>
        <dbReference type="ARBA" id="ARBA00023012"/>
    </source>
</evidence>
<keyword evidence="4" id="KW-0472">Membrane</keyword>
<dbReference type="PANTHER" id="PTHR24421">
    <property type="entry name" value="NITRATE/NITRITE SENSOR PROTEIN NARX-RELATED"/>
    <property type="match status" value="1"/>
</dbReference>
<evidence type="ECO:0000313" key="7">
    <source>
        <dbReference type="EMBL" id="WFP15763.1"/>
    </source>
</evidence>
<proteinExistence type="predicted"/>
<dbReference type="InterPro" id="IPR036890">
    <property type="entry name" value="HATPase_C_sf"/>
</dbReference>
<dbReference type="SUPFAM" id="SSF55874">
    <property type="entry name" value="ATPase domain of HSP90 chaperone/DNA topoisomerase II/histidine kinase"/>
    <property type="match status" value="1"/>
</dbReference>
<dbReference type="PANTHER" id="PTHR24421:SF63">
    <property type="entry name" value="SENSOR HISTIDINE KINASE DESK"/>
    <property type="match status" value="1"/>
</dbReference>
<accession>A0ABY8H530</accession>
<feature type="transmembrane region" description="Helical" evidence="4">
    <location>
        <begin position="20"/>
        <end position="38"/>
    </location>
</feature>
<keyword evidence="8" id="KW-1185">Reference proteome</keyword>
<dbReference type="GO" id="GO:0016301">
    <property type="term" value="F:kinase activity"/>
    <property type="evidence" value="ECO:0007669"/>
    <property type="project" value="UniProtKB-KW"/>
</dbReference>
<feature type="transmembrane region" description="Helical" evidence="4">
    <location>
        <begin position="86"/>
        <end position="115"/>
    </location>
</feature>
<evidence type="ECO:0000256" key="1">
    <source>
        <dbReference type="ARBA" id="ARBA00022679"/>
    </source>
</evidence>
<protein>
    <submittedName>
        <fullName evidence="7">Histidine kinase</fullName>
    </submittedName>
</protein>
<keyword evidence="1" id="KW-0808">Transferase</keyword>
<dbReference type="Gene3D" id="3.30.565.10">
    <property type="entry name" value="Histidine kinase-like ATPase, C-terminal domain"/>
    <property type="match status" value="1"/>
</dbReference>
<evidence type="ECO:0000259" key="6">
    <source>
        <dbReference type="Pfam" id="PF07730"/>
    </source>
</evidence>
<keyword evidence="2 7" id="KW-0418">Kinase</keyword>
<evidence type="ECO:0000313" key="8">
    <source>
        <dbReference type="Proteomes" id="UP001219037"/>
    </source>
</evidence>
<gene>
    <name evidence="7" type="ORF">P8192_10185</name>
</gene>
<feature type="transmembrane region" description="Helical" evidence="4">
    <location>
        <begin position="45"/>
        <end position="66"/>
    </location>
</feature>
<evidence type="ECO:0000256" key="4">
    <source>
        <dbReference type="SAM" id="Phobius"/>
    </source>
</evidence>
<dbReference type="Gene3D" id="1.20.5.1930">
    <property type="match status" value="1"/>
</dbReference>
<dbReference type="InterPro" id="IPR050482">
    <property type="entry name" value="Sensor_HK_TwoCompSys"/>
</dbReference>
<reference evidence="7 8" key="1">
    <citation type="submission" date="2023-04" db="EMBL/GenBank/DDBJ databases">
        <title>Funneling lignin-derived compounds into biodiesel using alkali-halophilic Citricoccus sp. P2.</title>
        <authorList>
            <person name="Luo C.-B."/>
        </authorList>
    </citation>
    <scope>NUCLEOTIDE SEQUENCE [LARGE SCALE GENOMIC DNA]</scope>
    <source>
        <strain evidence="7 8">P2</strain>
    </source>
</reference>
<dbReference type="Pfam" id="PF07730">
    <property type="entry name" value="HisKA_3"/>
    <property type="match status" value="1"/>
</dbReference>
<dbReference type="EMBL" id="CP121252">
    <property type="protein sequence ID" value="WFP15763.1"/>
    <property type="molecule type" value="Genomic_DNA"/>
</dbReference>
<feature type="transmembrane region" description="Helical" evidence="4">
    <location>
        <begin position="148"/>
        <end position="167"/>
    </location>
</feature>
<dbReference type="InterPro" id="IPR003594">
    <property type="entry name" value="HATPase_dom"/>
</dbReference>
<feature type="domain" description="Signal transduction histidine kinase subgroup 3 dimerisation and phosphoacceptor" evidence="6">
    <location>
        <begin position="186"/>
        <end position="251"/>
    </location>
</feature>
<organism evidence="7 8">
    <name type="scientific">Citricoccus muralis</name>
    <dbReference type="NCBI Taxonomy" id="169134"/>
    <lineage>
        <taxon>Bacteria</taxon>
        <taxon>Bacillati</taxon>
        <taxon>Actinomycetota</taxon>
        <taxon>Actinomycetes</taxon>
        <taxon>Micrococcales</taxon>
        <taxon>Micrococcaceae</taxon>
        <taxon>Citricoccus</taxon>
    </lineage>
</organism>
<keyword evidence="4" id="KW-0812">Transmembrane</keyword>
<evidence type="ECO:0000259" key="5">
    <source>
        <dbReference type="Pfam" id="PF02518"/>
    </source>
</evidence>
<name>A0ABY8H530_9MICC</name>
<sequence length="393" mass="42665">MTTSGLLEPPATREEKINTLFSAGIWLLFLGWTVYGFIISAAPVYWQVAGWVALPSFVVIYLYSFLHPEPLTGLPRFANTLAYTVVLVGLGFVMMMSTLYAVVNMVPFLMALWLFSSRLRTGLAAVALIAVVVTSLVVALQLEAYESWLLPAIGIPTVILVMVRISIELEERQRVNSERLALAEQREDLAGTVHDLLGHSLTTVTVKTQLARRLLRVDPEAAERELDDVLALSRRSLSEVRATVTDLRQPDLLEQLDQAEQSLCAAGIELRRPEQLPALTLMQQQVVAWVLRETVTNVIRHSEAQRCTVCVVDGDDVGQVIVRIDDDGVGLPAECADAGPGTGAGAAGTGTGTGTGAIGEHHGLLGMRRRVEAVGGTLRLVDLEPGTRVEARL</sequence>
<dbReference type="RefSeq" id="WP_278156773.1">
    <property type="nucleotide sequence ID" value="NZ_CP121252.1"/>
</dbReference>
<keyword evidence="3" id="KW-0902">Two-component regulatory system</keyword>
<feature type="domain" description="Histidine kinase/HSP90-like ATPase" evidence="5">
    <location>
        <begin position="289"/>
        <end position="393"/>
    </location>
</feature>
<dbReference type="Proteomes" id="UP001219037">
    <property type="component" value="Chromosome"/>
</dbReference>
<feature type="transmembrane region" description="Helical" evidence="4">
    <location>
        <begin position="122"/>
        <end position="142"/>
    </location>
</feature>
<dbReference type="CDD" id="cd16917">
    <property type="entry name" value="HATPase_UhpB-NarQ-NarX-like"/>
    <property type="match status" value="1"/>
</dbReference>
<keyword evidence="4" id="KW-1133">Transmembrane helix</keyword>
<evidence type="ECO:0000256" key="2">
    <source>
        <dbReference type="ARBA" id="ARBA00022777"/>
    </source>
</evidence>